<dbReference type="SMART" id="SM01362">
    <property type="entry name" value="DUF663"/>
    <property type="match status" value="1"/>
</dbReference>
<dbReference type="Proteomes" id="UP001172681">
    <property type="component" value="Unassembled WGS sequence"/>
</dbReference>
<dbReference type="Pfam" id="PF08142">
    <property type="entry name" value="AARP2CN"/>
    <property type="match status" value="1"/>
</dbReference>
<evidence type="ECO:0000256" key="4">
    <source>
        <dbReference type="ARBA" id="ARBA00038288"/>
    </source>
</evidence>
<dbReference type="PANTHER" id="PTHR12858">
    <property type="entry name" value="RIBOSOME BIOGENESIS PROTEIN"/>
    <property type="match status" value="1"/>
</dbReference>
<dbReference type="InterPro" id="IPR012948">
    <property type="entry name" value="AARP2CN"/>
</dbReference>
<feature type="compositionally biased region" description="Basic and acidic residues" evidence="5">
    <location>
        <begin position="31"/>
        <end position="44"/>
    </location>
</feature>
<evidence type="ECO:0000256" key="3">
    <source>
        <dbReference type="ARBA" id="ARBA00023242"/>
    </source>
</evidence>
<evidence type="ECO:0000256" key="5">
    <source>
        <dbReference type="SAM" id="MobiDB-lite"/>
    </source>
</evidence>
<comment type="subcellular location">
    <subcellularLocation>
        <location evidence="1">Nucleus</location>
        <location evidence="1">Nucleolus</location>
    </subcellularLocation>
</comment>
<dbReference type="GO" id="GO:0000479">
    <property type="term" value="P:endonucleolytic cleavage of tricistronic rRNA transcript (SSU-rRNA, 5.8S rRNA, LSU-rRNA)"/>
    <property type="evidence" value="ECO:0007669"/>
    <property type="project" value="TreeGrafter"/>
</dbReference>
<keyword evidence="3" id="KW-0539">Nucleus</keyword>
<dbReference type="PANTHER" id="PTHR12858:SF1">
    <property type="entry name" value="PRE-RRNA-PROCESSING PROTEIN TSR1 HOMOLOG"/>
    <property type="match status" value="1"/>
</dbReference>
<keyword evidence="2" id="KW-0690">Ribosome biogenesis</keyword>
<dbReference type="GO" id="GO:0000462">
    <property type="term" value="P:maturation of SSU-rRNA from tricistronic rRNA transcript (SSU-rRNA, 5.8S rRNA, LSU-rRNA)"/>
    <property type="evidence" value="ECO:0007669"/>
    <property type="project" value="TreeGrafter"/>
</dbReference>
<dbReference type="GO" id="GO:0030688">
    <property type="term" value="C:preribosome, small subunit precursor"/>
    <property type="evidence" value="ECO:0007669"/>
    <property type="project" value="TreeGrafter"/>
</dbReference>
<dbReference type="GO" id="GO:0005525">
    <property type="term" value="F:GTP binding"/>
    <property type="evidence" value="ECO:0007669"/>
    <property type="project" value="TreeGrafter"/>
</dbReference>
<dbReference type="GO" id="GO:0005730">
    <property type="term" value="C:nucleolus"/>
    <property type="evidence" value="ECO:0007669"/>
    <property type="project" value="UniProtKB-SubCell"/>
</dbReference>
<feature type="domain" description="Bms1-type G" evidence="6">
    <location>
        <begin position="91"/>
        <end position="250"/>
    </location>
</feature>
<dbReference type="InterPro" id="IPR007034">
    <property type="entry name" value="BMS1_TSR1_C"/>
</dbReference>
<name>A0AA38XGS3_9EURO</name>
<evidence type="ECO:0000256" key="2">
    <source>
        <dbReference type="ARBA" id="ARBA00022517"/>
    </source>
</evidence>
<dbReference type="Pfam" id="PF04950">
    <property type="entry name" value="RIBIOP_C"/>
    <property type="match status" value="1"/>
</dbReference>
<dbReference type="InterPro" id="IPR039761">
    <property type="entry name" value="Bms1/Tsr1"/>
</dbReference>
<reference evidence="7" key="1">
    <citation type="submission" date="2022-10" db="EMBL/GenBank/DDBJ databases">
        <title>Culturing micro-colonial fungi from biological soil crusts in the Mojave desert and describing Neophaeococcomyces mojavensis, and introducing the new genera and species Taxawa tesnikishii.</title>
        <authorList>
            <person name="Kurbessoian T."/>
            <person name="Stajich J.E."/>
        </authorList>
    </citation>
    <scope>NUCLEOTIDE SEQUENCE</scope>
    <source>
        <strain evidence="7">TK_35</strain>
    </source>
</reference>
<accession>A0AA38XGS3</accession>
<gene>
    <name evidence="7" type="primary">TSR1</name>
    <name evidence="7" type="ORF">H2204_014886</name>
</gene>
<dbReference type="GO" id="GO:0003924">
    <property type="term" value="F:GTPase activity"/>
    <property type="evidence" value="ECO:0007669"/>
    <property type="project" value="TreeGrafter"/>
</dbReference>
<evidence type="ECO:0000259" key="6">
    <source>
        <dbReference type="PROSITE" id="PS51714"/>
    </source>
</evidence>
<dbReference type="EMBL" id="JAPDRN010000206">
    <property type="protein sequence ID" value="KAJ9612811.1"/>
    <property type="molecule type" value="Genomic_DNA"/>
</dbReference>
<dbReference type="AlphaFoldDB" id="A0AA38XGS3"/>
<feature type="region of interest" description="Disordered" evidence="5">
    <location>
        <begin position="1"/>
        <end position="82"/>
    </location>
</feature>
<evidence type="ECO:0000256" key="1">
    <source>
        <dbReference type="ARBA" id="ARBA00004604"/>
    </source>
</evidence>
<sequence>MAPTMTSVHHHRSTTKQEHKPYKSRHASKSALKDAAKGKVESHRANKGQRKTPHQQAMSKLTRRNQAKQMRMNHKEKREGEEHIFQGTDGAAKHIAIVPLSRMIDSYATIKSLNQGVDISGPDVSSGTVPVRIERFRRNLLYLPATFDLLNALDVCKLADWVVFVLDAEQEFGEEEDSFLRALEGQGITNVTAVVKDIEAKVPAAKRSRHMTDLKISIGRYFPALDKLSSLDSKSDCSNLVRSMCTASTRGVRWRDDRSWMLVENVNWASAGDGADTTAVTLCGTIRGKGLNPDRLVHVPGWGDFQINVIREVPKQGQKRKANEMDADVPVKEWRPTADQDELAELAPEQAEMHDVASTAATTEHKGVLLDDHHYFSDDNSHIPAPPKKLPKGTSTYQAAWYLDDVSDSDSDMGEDDNEGDVAMDAADSLGPEDGVAIANGDAMTEVGQSEYPESEMHVDQDEEEEARQLEEFRAGRKKEAEEDLEFPDEIELHPDVLARERLAKYRGLKSLRTSEWNHAEDAAHEPFEYKRLLQVADYKKSLNSALKESLAGGVLAGTKVEIELRNVHVSLASAPAPASMFALLRHEHKHAVVNLNFTLNSDFDGPLKSKDEVVVQIGHRRLIINPIFSASGQTPNDVHKFDRFLHPGRTAIATFTGPLTWGSVPVLVFRREAATAAVAAAAATTDDVVPALVDSSIVSEAPGGVVSPTQQLRLIGSATTLAPSSSRVVAKRVILTGHPFKIHKKLVTVRYMFFNREDVLWFAALPLWTKRGRQGFIKEPLGTHGYFKATFDGKINPLDAVGVSLYKRIWPRPARPLEF</sequence>
<organism evidence="7 8">
    <name type="scientific">Knufia peltigerae</name>
    <dbReference type="NCBI Taxonomy" id="1002370"/>
    <lineage>
        <taxon>Eukaryota</taxon>
        <taxon>Fungi</taxon>
        <taxon>Dikarya</taxon>
        <taxon>Ascomycota</taxon>
        <taxon>Pezizomycotina</taxon>
        <taxon>Eurotiomycetes</taxon>
        <taxon>Chaetothyriomycetidae</taxon>
        <taxon>Chaetothyriales</taxon>
        <taxon>Trichomeriaceae</taxon>
        <taxon>Knufia</taxon>
    </lineage>
</organism>
<dbReference type="SMART" id="SM00785">
    <property type="entry name" value="AARP2CN"/>
    <property type="match status" value="1"/>
</dbReference>
<evidence type="ECO:0000313" key="7">
    <source>
        <dbReference type="EMBL" id="KAJ9612811.1"/>
    </source>
</evidence>
<proteinExistence type="inferred from homology"/>
<dbReference type="InterPro" id="IPR030387">
    <property type="entry name" value="G_Bms1/Tsr1_dom"/>
</dbReference>
<comment type="caution">
    <text evidence="7">The sequence shown here is derived from an EMBL/GenBank/DDBJ whole genome shotgun (WGS) entry which is preliminary data.</text>
</comment>
<dbReference type="GO" id="GO:0034511">
    <property type="term" value="F:U3 snoRNA binding"/>
    <property type="evidence" value="ECO:0007669"/>
    <property type="project" value="TreeGrafter"/>
</dbReference>
<dbReference type="Pfam" id="PF22298">
    <property type="entry name" value="Tsr1_G-like"/>
    <property type="match status" value="1"/>
</dbReference>
<evidence type="ECO:0000313" key="8">
    <source>
        <dbReference type="Proteomes" id="UP001172681"/>
    </source>
</evidence>
<protein>
    <submittedName>
        <fullName evidence="7">Ribosome biogenesis protein tsr1</fullName>
    </submittedName>
</protein>
<keyword evidence="8" id="KW-1185">Reference proteome</keyword>
<dbReference type="PROSITE" id="PS51714">
    <property type="entry name" value="G_BMS1"/>
    <property type="match status" value="1"/>
</dbReference>
<comment type="similarity">
    <text evidence="4">Belongs to the TRAFAC class translation factor GTPase superfamily. Bms1-like GTPase family. TSR1 subfamily.</text>
</comment>
<feature type="compositionally biased region" description="Basic residues" evidence="5">
    <location>
        <begin position="61"/>
        <end position="75"/>
    </location>
</feature>